<reference evidence="3" key="1">
    <citation type="submission" date="2015-12" db="EMBL/GenBank/DDBJ databases">
        <authorList>
            <person name="Nair G.R."/>
            <person name="Kaur G."/>
            <person name="Mayilraj S."/>
        </authorList>
    </citation>
    <scope>NUCLEOTIDE SEQUENCE [LARGE SCALE GENOMIC DNA]</scope>
    <source>
        <strain evidence="3">CD08_7</strain>
    </source>
</reference>
<dbReference type="STRING" id="317018.AVL63_11775"/>
<sequence>MLFSLGSATAAADAMRVELPVSVVGTLGILLVASVFVGFLAFMGVPMPRFLMPKWVYERKVKDRADRRRRRDRKKAEKVQG</sequence>
<name>A0A0W8IIC3_9MICC</name>
<proteinExistence type="predicted"/>
<evidence type="ECO:0000256" key="1">
    <source>
        <dbReference type="SAM" id="Phobius"/>
    </source>
</evidence>
<evidence type="ECO:0000313" key="3">
    <source>
        <dbReference type="Proteomes" id="UP000054023"/>
    </source>
</evidence>
<keyword evidence="1" id="KW-0812">Transmembrane</keyword>
<gene>
    <name evidence="2" type="ORF">AVL63_11775</name>
</gene>
<feature type="transmembrane region" description="Helical" evidence="1">
    <location>
        <begin position="24"/>
        <end position="45"/>
    </location>
</feature>
<keyword evidence="1" id="KW-0472">Membrane</keyword>
<comment type="caution">
    <text evidence="2">The sequence shown here is derived from an EMBL/GenBank/DDBJ whole genome shotgun (WGS) entry which is preliminary data.</text>
</comment>
<evidence type="ECO:0000313" key="2">
    <source>
        <dbReference type="EMBL" id="KUG59758.1"/>
    </source>
</evidence>
<protein>
    <submittedName>
        <fullName evidence="2">Uncharacterized protein</fullName>
    </submittedName>
</protein>
<dbReference type="EMBL" id="LQBM01000002">
    <property type="protein sequence ID" value="KUG59758.1"/>
    <property type="molecule type" value="Genomic_DNA"/>
</dbReference>
<accession>A0A0W8IIC3</accession>
<dbReference type="Proteomes" id="UP000054023">
    <property type="component" value="Unassembled WGS sequence"/>
</dbReference>
<keyword evidence="3" id="KW-1185">Reference proteome</keyword>
<dbReference type="AlphaFoldDB" id="A0A0W8IIC3"/>
<keyword evidence="1" id="KW-1133">Transmembrane helix</keyword>
<organism evidence="2 3">
    <name type="scientific">Nesterenkonia jeotgali</name>
    <dbReference type="NCBI Taxonomy" id="317018"/>
    <lineage>
        <taxon>Bacteria</taxon>
        <taxon>Bacillati</taxon>
        <taxon>Actinomycetota</taxon>
        <taxon>Actinomycetes</taxon>
        <taxon>Micrococcales</taxon>
        <taxon>Micrococcaceae</taxon>
        <taxon>Nesterenkonia</taxon>
    </lineage>
</organism>